<sequence>MPLRFRYQTFEFGDSDIHLRSLRDTQQYSDPGGKALGLGISPANWALFGVVWDSSQVLARLMADFDIDGKRTLELGCGMALSSLLLNRRGADITATDYHPEAGAFLEANTRLNEDSDIPFFRADWNQHGSKEGLFDLIIASDVLYENFNLSSLARFVEDHARPTCDVVVVDPGRKQQGAFAKLMSLYGFTYEREKARDLSGLEKPFNGSILKFSR</sequence>
<accession>A0ABT3TAC2</accession>
<organism evidence="1 2">
    <name type="scientific">Candidatus Marimicrobium litorale</name>
    <dbReference type="NCBI Taxonomy" id="2518991"/>
    <lineage>
        <taxon>Bacteria</taxon>
        <taxon>Pseudomonadati</taxon>
        <taxon>Pseudomonadota</taxon>
        <taxon>Gammaproteobacteria</taxon>
        <taxon>Cellvibrionales</taxon>
        <taxon>Halieaceae</taxon>
        <taxon>Marimicrobium</taxon>
    </lineage>
</organism>
<evidence type="ECO:0000313" key="2">
    <source>
        <dbReference type="Proteomes" id="UP001143304"/>
    </source>
</evidence>
<dbReference type="InterPro" id="IPR019410">
    <property type="entry name" value="Methyltransf_16"/>
</dbReference>
<dbReference type="PANTHER" id="PTHR14614">
    <property type="entry name" value="HEPATOCELLULAR CARCINOMA-ASSOCIATED ANTIGEN"/>
    <property type="match status" value="1"/>
</dbReference>
<protein>
    <submittedName>
        <fullName evidence="1">Methyltransferase domain-containing protein</fullName>
    </submittedName>
</protein>
<keyword evidence="1" id="KW-0808">Transferase</keyword>
<reference evidence="1" key="1">
    <citation type="submission" date="2019-02" db="EMBL/GenBank/DDBJ databases">
        <authorList>
            <person name="Li S.-H."/>
        </authorList>
    </citation>
    <scope>NUCLEOTIDE SEQUENCE</scope>
    <source>
        <strain evidence="1">IMCC11814</strain>
    </source>
</reference>
<evidence type="ECO:0000313" key="1">
    <source>
        <dbReference type="EMBL" id="MCX2979222.1"/>
    </source>
</evidence>
<dbReference type="Pfam" id="PF10294">
    <property type="entry name" value="Methyltransf_16"/>
    <property type="match status" value="1"/>
</dbReference>
<keyword evidence="2" id="KW-1185">Reference proteome</keyword>
<comment type="caution">
    <text evidence="1">The sequence shown here is derived from an EMBL/GenBank/DDBJ whole genome shotgun (WGS) entry which is preliminary data.</text>
</comment>
<dbReference type="Gene3D" id="3.40.50.150">
    <property type="entry name" value="Vaccinia Virus protein VP39"/>
    <property type="match status" value="1"/>
</dbReference>
<dbReference type="GO" id="GO:0008168">
    <property type="term" value="F:methyltransferase activity"/>
    <property type="evidence" value="ECO:0007669"/>
    <property type="project" value="UniProtKB-KW"/>
</dbReference>
<name>A0ABT3TAC2_9GAMM</name>
<keyword evidence="1" id="KW-0489">Methyltransferase</keyword>
<dbReference type="Proteomes" id="UP001143304">
    <property type="component" value="Unassembled WGS sequence"/>
</dbReference>
<gene>
    <name evidence="1" type="ORF">EYC82_17925</name>
</gene>
<dbReference type="EMBL" id="SHNO01000003">
    <property type="protein sequence ID" value="MCX2979222.1"/>
    <property type="molecule type" value="Genomic_DNA"/>
</dbReference>
<dbReference type="CDD" id="cd02440">
    <property type="entry name" value="AdoMet_MTases"/>
    <property type="match status" value="1"/>
</dbReference>
<proteinExistence type="predicted"/>
<dbReference type="InterPro" id="IPR029063">
    <property type="entry name" value="SAM-dependent_MTases_sf"/>
</dbReference>
<dbReference type="GO" id="GO:0032259">
    <property type="term" value="P:methylation"/>
    <property type="evidence" value="ECO:0007669"/>
    <property type="project" value="UniProtKB-KW"/>
</dbReference>
<dbReference type="SUPFAM" id="SSF53335">
    <property type="entry name" value="S-adenosyl-L-methionine-dependent methyltransferases"/>
    <property type="match status" value="1"/>
</dbReference>
<dbReference type="RefSeq" id="WP_279251010.1">
    <property type="nucleotide sequence ID" value="NZ_SHNO01000003.1"/>
</dbReference>